<dbReference type="InterPro" id="IPR013976">
    <property type="entry name" value="HDOD"/>
</dbReference>
<feature type="domain" description="EAL" evidence="1">
    <location>
        <begin position="1"/>
        <end position="216"/>
    </location>
</feature>
<dbReference type="Pfam" id="PF08668">
    <property type="entry name" value="HDOD"/>
    <property type="match status" value="1"/>
</dbReference>
<dbReference type="SUPFAM" id="SSF109604">
    <property type="entry name" value="HD-domain/PDEase-like"/>
    <property type="match status" value="1"/>
</dbReference>
<dbReference type="Gene3D" id="3.20.20.450">
    <property type="entry name" value="EAL domain"/>
    <property type="match status" value="1"/>
</dbReference>
<keyword evidence="4" id="KW-1185">Reference proteome</keyword>
<dbReference type="EMBL" id="CP054491">
    <property type="protein sequence ID" value="QKQ26591.1"/>
    <property type="molecule type" value="Genomic_DNA"/>
</dbReference>
<dbReference type="Gene3D" id="1.10.3210.10">
    <property type="entry name" value="Hypothetical protein af1432"/>
    <property type="match status" value="1"/>
</dbReference>
<dbReference type="InterPro" id="IPR001633">
    <property type="entry name" value="EAL_dom"/>
</dbReference>
<dbReference type="AlphaFoldDB" id="A0A6N0HWE8"/>
<dbReference type="Proteomes" id="UP000509658">
    <property type="component" value="Chromosome"/>
</dbReference>
<evidence type="ECO:0000259" key="2">
    <source>
        <dbReference type="PROSITE" id="PS51833"/>
    </source>
</evidence>
<dbReference type="PROSITE" id="PS50883">
    <property type="entry name" value="EAL"/>
    <property type="match status" value="1"/>
</dbReference>
<dbReference type="PROSITE" id="PS51833">
    <property type="entry name" value="HDOD"/>
    <property type="match status" value="1"/>
</dbReference>
<dbReference type="InterPro" id="IPR035919">
    <property type="entry name" value="EAL_sf"/>
</dbReference>
<dbReference type="InterPro" id="IPR052340">
    <property type="entry name" value="RNase_Y/CdgJ"/>
</dbReference>
<dbReference type="RefSeq" id="WP_174673119.1">
    <property type="nucleotide sequence ID" value="NZ_CP054491.1"/>
</dbReference>
<dbReference type="PANTHER" id="PTHR33525:SF4">
    <property type="entry name" value="CYCLIC DI-GMP PHOSPHODIESTERASE CDGJ"/>
    <property type="match status" value="1"/>
</dbReference>
<evidence type="ECO:0000259" key="1">
    <source>
        <dbReference type="PROSITE" id="PS50883"/>
    </source>
</evidence>
<evidence type="ECO:0000313" key="4">
    <source>
        <dbReference type="Proteomes" id="UP000509658"/>
    </source>
</evidence>
<accession>A0A6N0HWE8</accession>
<reference evidence="3 4" key="1">
    <citation type="submission" date="2020-05" db="EMBL/GenBank/DDBJ databases">
        <title>Horizontal transmission and recombination maintain forever young bacterial symbiont genomes.</title>
        <authorList>
            <person name="Russell S.L."/>
            <person name="Pepper-Tunick E."/>
            <person name="Svedberg J."/>
            <person name="Byrne A."/>
            <person name="Ruelas Castillo J."/>
            <person name="Vollmers C."/>
            <person name="Beinart R.A."/>
            <person name="Corbett-Detig R."/>
        </authorList>
    </citation>
    <scope>NUCLEOTIDE SEQUENCE [LARGE SCALE GENOMIC DNA]</scope>
    <source>
        <strain evidence="3">Santa_Monica_outfall</strain>
    </source>
</reference>
<dbReference type="SMART" id="SM00052">
    <property type="entry name" value="EAL"/>
    <property type="match status" value="1"/>
</dbReference>
<sequence>MADELHEDVHINEDVYIGRQPIYNAKLELVGYELLYRDNSNNNANFNDGDYASSQVIINTFMELGLENIVGSSLAFINLTRGFFNGDQPFPLAKEQVVLEFLEDIDPDQTVLDGLTQLRENGFRIALDDYIYDDQHKVLLDYADIVKVDVAHVSDEQLPELVALYKERGATLLAEKVESYGQFTRCQALGFNYFQGYFFCKPKIIQGKQLPSNRIAVMNLLAEVQNPEVEISTLEEKITNNVTLSFRLLRYINCASFALRREVESVHQAIVLLGLQNIKNWLSLMLMAKGGNDKPHELMTTALLRARMCETLAADQGLVREQAFTVGEAPQFNG</sequence>
<dbReference type="KEGG" id="rev:HUE57_10105"/>
<gene>
    <name evidence="3" type="ORF">HUE57_10105</name>
</gene>
<proteinExistence type="predicted"/>
<protein>
    <submittedName>
        <fullName evidence="3">HDOD domain-containing protein</fullName>
    </submittedName>
</protein>
<feature type="domain" description="HDOD" evidence="2">
    <location>
        <begin position="210"/>
        <end position="334"/>
    </location>
</feature>
<dbReference type="Pfam" id="PF00563">
    <property type="entry name" value="EAL"/>
    <property type="match status" value="1"/>
</dbReference>
<dbReference type="SUPFAM" id="SSF141868">
    <property type="entry name" value="EAL domain-like"/>
    <property type="match status" value="1"/>
</dbReference>
<organism evidence="3 4">
    <name type="scientific">Candidatus Reidiella endopervernicosa</name>
    <dbReference type="NCBI Taxonomy" id="2738883"/>
    <lineage>
        <taxon>Bacteria</taxon>
        <taxon>Pseudomonadati</taxon>
        <taxon>Pseudomonadota</taxon>
        <taxon>Gammaproteobacteria</taxon>
        <taxon>Candidatus Reidiella</taxon>
    </lineage>
</organism>
<name>A0A6N0HWE8_9GAMM</name>
<evidence type="ECO:0000313" key="3">
    <source>
        <dbReference type="EMBL" id="QKQ26591.1"/>
    </source>
</evidence>
<dbReference type="PANTHER" id="PTHR33525">
    <property type="match status" value="1"/>
</dbReference>